<organism evidence="2 3">
    <name type="scientific">Tritonibacter scottomollicae</name>
    <name type="common">Epibacterium scottomollicae</name>
    <dbReference type="NCBI Taxonomy" id="483013"/>
    <lineage>
        <taxon>Bacteria</taxon>
        <taxon>Pseudomonadati</taxon>
        <taxon>Pseudomonadota</taxon>
        <taxon>Alphaproteobacteria</taxon>
        <taxon>Rhodobacterales</taxon>
        <taxon>Paracoccaceae</taxon>
        <taxon>Tritonibacter</taxon>
    </lineage>
</organism>
<dbReference type="InterPro" id="IPR003593">
    <property type="entry name" value="AAA+_ATPase"/>
</dbReference>
<dbReference type="InterPro" id="IPR000642">
    <property type="entry name" value="Peptidase_M41"/>
</dbReference>
<accession>A0A2T1A254</accession>
<dbReference type="EMBL" id="PVUF01000033">
    <property type="protein sequence ID" value="PRZ42614.1"/>
    <property type="molecule type" value="Genomic_DNA"/>
</dbReference>
<dbReference type="SUPFAM" id="SSF52540">
    <property type="entry name" value="P-loop containing nucleoside triphosphate hydrolases"/>
    <property type="match status" value="1"/>
</dbReference>
<comment type="caution">
    <text evidence="2">The sequence shown here is derived from an EMBL/GenBank/DDBJ whole genome shotgun (WGS) entry which is preliminary data.</text>
</comment>
<dbReference type="SUPFAM" id="SSF140990">
    <property type="entry name" value="FtsH protease domain-like"/>
    <property type="match status" value="1"/>
</dbReference>
<evidence type="ECO:0000313" key="3">
    <source>
        <dbReference type="Proteomes" id="UP000237718"/>
    </source>
</evidence>
<dbReference type="PANTHER" id="PTHR23076">
    <property type="entry name" value="METALLOPROTEASE M41 FTSH"/>
    <property type="match status" value="1"/>
</dbReference>
<dbReference type="InterPro" id="IPR003959">
    <property type="entry name" value="ATPase_AAA_core"/>
</dbReference>
<dbReference type="Proteomes" id="UP000237718">
    <property type="component" value="Unassembled WGS sequence"/>
</dbReference>
<evidence type="ECO:0000259" key="1">
    <source>
        <dbReference type="SMART" id="SM00382"/>
    </source>
</evidence>
<dbReference type="InterPro" id="IPR027417">
    <property type="entry name" value="P-loop_NTPase"/>
</dbReference>
<reference evidence="2 3" key="1">
    <citation type="submission" date="2018-03" db="EMBL/GenBank/DDBJ databases">
        <title>Genomic Encyclopedia of Archaeal and Bacterial Type Strains, Phase II (KMG-II): from individual species to whole genera.</title>
        <authorList>
            <person name="Goeker M."/>
        </authorList>
    </citation>
    <scope>NUCLEOTIDE SEQUENCE [LARGE SCALE GENOMIC DNA]</scope>
    <source>
        <strain evidence="2 3">DSM 25328</strain>
    </source>
</reference>
<dbReference type="InterPro" id="IPR037219">
    <property type="entry name" value="Peptidase_M41-like"/>
</dbReference>
<dbReference type="OrthoDB" id="9809379at2"/>
<gene>
    <name evidence="2" type="ORF">CLV89_1331</name>
</gene>
<dbReference type="GO" id="GO:0004176">
    <property type="term" value="F:ATP-dependent peptidase activity"/>
    <property type="evidence" value="ECO:0007669"/>
    <property type="project" value="InterPro"/>
</dbReference>
<proteinExistence type="predicted"/>
<dbReference type="GO" id="GO:0030163">
    <property type="term" value="P:protein catabolic process"/>
    <property type="evidence" value="ECO:0007669"/>
    <property type="project" value="TreeGrafter"/>
</dbReference>
<evidence type="ECO:0000313" key="2">
    <source>
        <dbReference type="EMBL" id="PRZ42614.1"/>
    </source>
</evidence>
<dbReference type="Gene3D" id="3.40.50.300">
    <property type="entry name" value="P-loop containing nucleotide triphosphate hydrolases"/>
    <property type="match status" value="1"/>
</dbReference>
<dbReference type="CDD" id="cd19481">
    <property type="entry name" value="RecA-like_protease"/>
    <property type="match status" value="1"/>
</dbReference>
<protein>
    <submittedName>
        <fullName evidence="2">ATP-dependent Zn protease</fullName>
    </submittedName>
</protein>
<dbReference type="Gene3D" id="1.20.58.760">
    <property type="entry name" value="Peptidase M41"/>
    <property type="match status" value="1"/>
</dbReference>
<dbReference type="GO" id="GO:0005524">
    <property type="term" value="F:ATP binding"/>
    <property type="evidence" value="ECO:0007669"/>
    <property type="project" value="InterPro"/>
</dbReference>
<name>A0A2T1A254_TRISK</name>
<dbReference type="AlphaFoldDB" id="A0A2T1A254"/>
<sequence length="743" mass="80127">MTQPSPQSPLPKKIGAKRPQWWAYAQDCIARLRATEADIFDLERRATAGDIAAVDTLMEYEGGDSPKPPSHRAVSGMESAAEAMARVSSAPHLPQDEWHAIAADGGDPFATAQDGSTRPAIPLPLRDVILLARLAATFRDAESWEASLQPGALTILVGLEPSFSLGKLLTGAMLPEGWSTHSRAPKSASHPVLQLPDRPVVEKELERLLQHPAPILLPIAKQEHLPALVGSGETGGRVLVLEKVNADILLFALSVSHSATGRVDEESVRTLLPNDESLATLEAGQLAMACRAPTAQEVAKRISLMTRTAPAEEIARERSGPAIIDGTTPAHQAVRNIVEDLTAWQAGDLNWSEMPRSLLVHGAPGSGKTYLARQLSEAAGVALVEGSFADWQAAGHLGHMLAAMTKCFDTAVAKVPCVLFIDEVDAAGSRFDGDQHGMSYRTQVVNGFLQQIDRLARTPGVILIGACNQLGRLDPAITRPGRFDQIQRMPLPSLADIRLILRKGLADTLPENEIDSLARAAIGKTPAELDAALRATTADARRQRLPMSSDLLRRHLGIDRPNLELLRRIAVHEAGHALATELLMPSSVVKLSLSDRDGRTERRSNFVELTVEEIERELVILMSGRAAERLVLGTISGGAGGDSESDLALATGLILQMDRELGLGRNGDGWLGPADIHRLTEEEKQRVRAKLGQAMNHAAKLLTPHIDQLDEVAAALIEIRELHGAAMRRLIAEPDRETTLSRS</sequence>
<dbReference type="Pfam" id="PF01434">
    <property type="entry name" value="Peptidase_M41"/>
    <property type="match status" value="1"/>
</dbReference>
<dbReference type="Pfam" id="PF00004">
    <property type="entry name" value="AAA"/>
    <property type="match status" value="1"/>
</dbReference>
<dbReference type="SMART" id="SM00382">
    <property type="entry name" value="AAA"/>
    <property type="match status" value="1"/>
</dbReference>
<dbReference type="GO" id="GO:0005886">
    <property type="term" value="C:plasma membrane"/>
    <property type="evidence" value="ECO:0007669"/>
    <property type="project" value="TreeGrafter"/>
</dbReference>
<dbReference type="GO" id="GO:0004222">
    <property type="term" value="F:metalloendopeptidase activity"/>
    <property type="evidence" value="ECO:0007669"/>
    <property type="project" value="InterPro"/>
</dbReference>
<keyword evidence="2" id="KW-0645">Protease</keyword>
<keyword evidence="2" id="KW-0378">Hydrolase</keyword>
<dbReference type="GO" id="GO:0016887">
    <property type="term" value="F:ATP hydrolysis activity"/>
    <property type="evidence" value="ECO:0007669"/>
    <property type="project" value="InterPro"/>
</dbReference>
<feature type="domain" description="AAA+ ATPase" evidence="1">
    <location>
        <begin position="354"/>
        <end position="493"/>
    </location>
</feature>
<dbReference type="RefSeq" id="WP_106165632.1">
    <property type="nucleotide sequence ID" value="NZ_PVUF01000033.1"/>
</dbReference>
<dbReference type="GO" id="GO:0006508">
    <property type="term" value="P:proteolysis"/>
    <property type="evidence" value="ECO:0007669"/>
    <property type="project" value="UniProtKB-KW"/>
</dbReference>
<dbReference type="PANTHER" id="PTHR23076:SF97">
    <property type="entry name" value="ATP-DEPENDENT ZINC METALLOPROTEASE YME1L1"/>
    <property type="match status" value="1"/>
</dbReference>